<evidence type="ECO:0000256" key="1">
    <source>
        <dbReference type="SAM" id="MobiDB-lite"/>
    </source>
</evidence>
<keyword evidence="3" id="KW-1185">Reference proteome</keyword>
<feature type="compositionally biased region" description="Basic and acidic residues" evidence="1">
    <location>
        <begin position="1"/>
        <end position="12"/>
    </location>
</feature>
<organism evidence="2 3">
    <name type="scientific">Myxococcus landrumensis</name>
    <dbReference type="NCBI Taxonomy" id="2813577"/>
    <lineage>
        <taxon>Bacteria</taxon>
        <taxon>Pseudomonadati</taxon>
        <taxon>Myxococcota</taxon>
        <taxon>Myxococcia</taxon>
        <taxon>Myxococcales</taxon>
        <taxon>Cystobacterineae</taxon>
        <taxon>Myxococcaceae</taxon>
        <taxon>Myxococcus</taxon>
    </lineage>
</organism>
<sequence length="289" mass="32543">MLYGDSKSREMARSLLPSTRRKKVRSARTFVSRTTRRASKTRIAQLLRDPEFADDCAELDEDSTSDMRGVVWYRRQADKVNPFIRWARSRTQDQPRELRVGLMRGALPAGVIGSHALSHLRGDKHFMTATELASREAWRASVRRSLTQERGLQAQLLRTLLLLPDGQKTFNTYLKQSCAESWSRKLGRDGEEHVVLHGSGALRLLLGMHDVLSFLDDLGTHDKTLRSWHSDQYASTRCPALKFLDTFHRLGGDLTATVAALPVRSLASLPFLVKHGARKHAKASSGESK</sequence>
<name>A0ABX7N2G3_9BACT</name>
<gene>
    <name evidence="2" type="ORF">JY572_30740</name>
</gene>
<feature type="region of interest" description="Disordered" evidence="1">
    <location>
        <begin position="1"/>
        <end position="25"/>
    </location>
</feature>
<dbReference type="EMBL" id="CP071091">
    <property type="protein sequence ID" value="QSQ12696.1"/>
    <property type="molecule type" value="Genomic_DNA"/>
</dbReference>
<accession>A0ABX7N2G3</accession>
<proteinExistence type="predicted"/>
<evidence type="ECO:0000313" key="2">
    <source>
        <dbReference type="EMBL" id="QSQ12696.1"/>
    </source>
</evidence>
<dbReference type="RefSeq" id="WP_206714415.1">
    <property type="nucleotide sequence ID" value="NZ_CP071091.1"/>
</dbReference>
<dbReference type="Proteomes" id="UP000663090">
    <property type="component" value="Chromosome"/>
</dbReference>
<protein>
    <submittedName>
        <fullName evidence="2">Uncharacterized protein</fullName>
    </submittedName>
</protein>
<reference evidence="2 3" key="1">
    <citation type="submission" date="2021-02" db="EMBL/GenBank/DDBJ databases">
        <title>De Novo genome assembly of isolated myxobacteria.</title>
        <authorList>
            <person name="Stevens D.C."/>
        </authorList>
    </citation>
    <scope>NUCLEOTIDE SEQUENCE [LARGE SCALE GENOMIC DNA]</scope>
    <source>
        <strain evidence="2 3">SCHIC003</strain>
    </source>
</reference>
<evidence type="ECO:0000313" key="3">
    <source>
        <dbReference type="Proteomes" id="UP000663090"/>
    </source>
</evidence>